<gene>
    <name evidence="1" type="ORF">M407DRAFT_215387</name>
</gene>
<keyword evidence="2" id="KW-1185">Reference proteome</keyword>
<dbReference type="STRING" id="1051891.A0A0C3Q3A4"/>
<dbReference type="EMBL" id="KN823092">
    <property type="protein sequence ID" value="KIO23145.1"/>
    <property type="molecule type" value="Genomic_DNA"/>
</dbReference>
<reference evidence="1 2" key="1">
    <citation type="submission" date="2014-04" db="EMBL/GenBank/DDBJ databases">
        <authorList>
            <consortium name="DOE Joint Genome Institute"/>
            <person name="Kuo A."/>
            <person name="Girlanda M."/>
            <person name="Perotto S."/>
            <person name="Kohler A."/>
            <person name="Nagy L.G."/>
            <person name="Floudas D."/>
            <person name="Copeland A."/>
            <person name="Barry K.W."/>
            <person name="Cichocki N."/>
            <person name="Veneault-Fourrey C."/>
            <person name="LaButti K."/>
            <person name="Lindquist E.A."/>
            <person name="Lipzen A."/>
            <person name="Lundell T."/>
            <person name="Morin E."/>
            <person name="Murat C."/>
            <person name="Sun H."/>
            <person name="Tunlid A."/>
            <person name="Henrissat B."/>
            <person name="Grigoriev I.V."/>
            <person name="Hibbett D.S."/>
            <person name="Martin F."/>
            <person name="Nordberg H.P."/>
            <person name="Cantor M.N."/>
            <person name="Hua S.X."/>
        </authorList>
    </citation>
    <scope>NUCLEOTIDE SEQUENCE [LARGE SCALE GENOMIC DNA]</scope>
    <source>
        <strain evidence="1 2">MUT 4182</strain>
    </source>
</reference>
<proteinExistence type="predicted"/>
<dbReference type="Proteomes" id="UP000054248">
    <property type="component" value="Unassembled WGS sequence"/>
</dbReference>
<evidence type="ECO:0000313" key="2">
    <source>
        <dbReference type="Proteomes" id="UP000054248"/>
    </source>
</evidence>
<name>A0A0C3Q3A4_9AGAM</name>
<dbReference type="HOGENOM" id="CLU_006344_4_2_1"/>
<dbReference type="Pfam" id="PF18759">
    <property type="entry name" value="Plavaka"/>
    <property type="match status" value="1"/>
</dbReference>
<dbReference type="AlphaFoldDB" id="A0A0C3Q3A4"/>
<sequence length="803" mass="91231">MKSGLSQGKIDELLRLKKISHEVRPSFSNKYEFFKKIDVLPKGPRFWCETVTITGDILDAQGQRMCEEVDLWLRDPVECVRELMGNVSLRASMVYRPARVYAGEDRETRVFEEMWSADWWWDIQNELPKGATIAPVILASDKTQLSTFGGDKTAYPVYLTLGNIAKRVRRQPSRRATVLLGYLPVPTLSCCSATTRQLKGYEVFHACMARLLLPMVQAGKTGILIACSDGKKRQVFPLLAAYCADHPEQCLVACCPENRCPKGTIGRDERGGLAQCWGRDVEATLSALEAVRIARASTERRKALDSLKVDGIRAVLRPFWANLPHSDIFLSLMPDILHQLHKGVFHAHLVKWCDKMMAPGEMDRRFMSMASHPDLRHFSKGITTIKQWTGKEQRAMERVFIGAIAGGVNDQRVVVAARALLDFIYLAQLPAHTSQTLAQMDDSLREFHKSKAVFVENGVRSNFNIPKIHSLVHYTDAIASHGAADGYNTEYPERFHIEYAKLGYRASNKREYEKQMVTWLERQEAVDAFHSYILWVTQALPVPTESVLMDGMEEEDEEGEEEDDRLESITLDGVSNHRRTTFRVAKKPGLINVHLSIIQQYFGVQDLASSLNVFMQKLASAQPHLRVYPVSRHESFNLFKRATLLVPPPFHGFSCSWEDRVRATPAKVPRILPNLGMRPLFDTVLVKTPPRSTFRYRVARLRLIFELPSSVAVIDPQPILAYVEWFTELKATRHPSRMFEVSKLIGRDGKPLGEAIPLSQVVRSCHLIPRWEDDLEAPIDAALDTYCNFFVNDFLDCHCYLTL</sequence>
<organism evidence="1 2">
    <name type="scientific">Tulasnella calospora MUT 4182</name>
    <dbReference type="NCBI Taxonomy" id="1051891"/>
    <lineage>
        <taxon>Eukaryota</taxon>
        <taxon>Fungi</taxon>
        <taxon>Dikarya</taxon>
        <taxon>Basidiomycota</taxon>
        <taxon>Agaricomycotina</taxon>
        <taxon>Agaricomycetes</taxon>
        <taxon>Cantharellales</taxon>
        <taxon>Tulasnellaceae</taxon>
        <taxon>Tulasnella</taxon>
    </lineage>
</organism>
<dbReference type="OrthoDB" id="2418900at2759"/>
<protein>
    <submittedName>
        <fullName evidence="1">Uncharacterized protein</fullName>
    </submittedName>
</protein>
<reference evidence="2" key="2">
    <citation type="submission" date="2015-01" db="EMBL/GenBank/DDBJ databases">
        <title>Evolutionary Origins and Diversification of the Mycorrhizal Mutualists.</title>
        <authorList>
            <consortium name="DOE Joint Genome Institute"/>
            <consortium name="Mycorrhizal Genomics Consortium"/>
            <person name="Kohler A."/>
            <person name="Kuo A."/>
            <person name="Nagy L.G."/>
            <person name="Floudas D."/>
            <person name="Copeland A."/>
            <person name="Barry K.W."/>
            <person name="Cichocki N."/>
            <person name="Veneault-Fourrey C."/>
            <person name="LaButti K."/>
            <person name="Lindquist E.A."/>
            <person name="Lipzen A."/>
            <person name="Lundell T."/>
            <person name="Morin E."/>
            <person name="Murat C."/>
            <person name="Riley R."/>
            <person name="Ohm R."/>
            <person name="Sun H."/>
            <person name="Tunlid A."/>
            <person name="Henrissat B."/>
            <person name="Grigoriev I.V."/>
            <person name="Hibbett D.S."/>
            <person name="Martin F."/>
        </authorList>
    </citation>
    <scope>NUCLEOTIDE SEQUENCE [LARGE SCALE GENOMIC DNA]</scope>
    <source>
        <strain evidence="2">MUT 4182</strain>
    </source>
</reference>
<dbReference type="InterPro" id="IPR041078">
    <property type="entry name" value="Plavaka"/>
</dbReference>
<accession>A0A0C3Q3A4</accession>
<evidence type="ECO:0000313" key="1">
    <source>
        <dbReference type="EMBL" id="KIO23145.1"/>
    </source>
</evidence>